<dbReference type="CDD" id="cd09897">
    <property type="entry name" value="H3TH_FEN1-XPG-like"/>
    <property type="match status" value="1"/>
</dbReference>
<dbReference type="InterPro" id="IPR029060">
    <property type="entry name" value="PIN-like_dom_sf"/>
</dbReference>
<accession>A0A2I2L4C8</accession>
<dbReference type="SUPFAM" id="SSF47807">
    <property type="entry name" value="5' to 3' exonuclease, C-terminal subdomain"/>
    <property type="match status" value="1"/>
</dbReference>
<protein>
    <submittedName>
        <fullName evidence="12">Flap endonuclease 1</fullName>
    </submittedName>
</protein>
<evidence type="ECO:0000256" key="6">
    <source>
        <dbReference type="ARBA" id="ARBA00022801"/>
    </source>
</evidence>
<dbReference type="Pfam" id="PF00867">
    <property type="entry name" value="XPG_I"/>
    <property type="match status" value="1"/>
</dbReference>
<dbReference type="InterPro" id="IPR006085">
    <property type="entry name" value="XPG_DNA_repair_N"/>
</dbReference>
<comment type="cofactor">
    <cofactor evidence="1">
        <name>Mg(2+)</name>
        <dbReference type="ChEBI" id="CHEBI:18420"/>
    </cofactor>
</comment>
<dbReference type="GO" id="GO:0046872">
    <property type="term" value="F:metal ion binding"/>
    <property type="evidence" value="ECO:0007669"/>
    <property type="project" value="UniProtKB-KW"/>
</dbReference>
<dbReference type="SUPFAM" id="SSF88723">
    <property type="entry name" value="PIN domain-like"/>
    <property type="match status" value="1"/>
</dbReference>
<evidence type="ECO:0000259" key="11">
    <source>
        <dbReference type="SMART" id="SM00485"/>
    </source>
</evidence>
<dbReference type="KEGG" id="vg:35382265"/>
<keyword evidence="9" id="KW-0175">Coiled coil</keyword>
<gene>
    <name evidence="12" type="ORF">ORPV_473</name>
</gene>
<sequence length="374" mass="43398">MGIDCLTKIFKKSFPQVCGLTIDIRLFKGLRIAVDTNNLMYRHYKVQSSQVIKRTNVVHDQVDYDQILRAFLQSMIGLINNFLHYGITPVFVFDGKPHRLKIEKELQKRKERKEKLETTHQELIKELENVQWATPDQVKKLQSVLNQKIGITHKEITIVKDILYALGIPYIQSKGEAEDLCSRLCREHLVNAVYSNDSDNLAFGCPLLIRDMGMRKYDTEKGEYYYAMDAFSLPQILSVMGINMNQFIDLCIFSGCDYNERLRGCGPVNIMEYMRSYEYNIDNMKGVSALKIEQLQYEECRKIFKGGSSFELLGMEEEVDTEDTTYPWLQPIKERTKGCRDTMIRYGLENHIDAVVSLINILNPNPIVRNNYIP</sequence>
<keyword evidence="13" id="KW-1185">Reference proteome</keyword>
<dbReference type="InterPro" id="IPR006086">
    <property type="entry name" value="XPG-I_dom"/>
</dbReference>
<keyword evidence="6" id="KW-0378">Hydrolase</keyword>
<evidence type="ECO:0000256" key="2">
    <source>
        <dbReference type="ARBA" id="ARBA00022722"/>
    </source>
</evidence>
<evidence type="ECO:0000256" key="8">
    <source>
        <dbReference type="ARBA" id="ARBA00023204"/>
    </source>
</evidence>
<dbReference type="RefSeq" id="YP_009448679.1">
    <property type="nucleotide sequence ID" value="NC_036594.1"/>
</dbReference>
<dbReference type="Gene3D" id="3.40.50.1010">
    <property type="entry name" value="5'-nuclease"/>
    <property type="match status" value="1"/>
</dbReference>
<keyword evidence="4 12" id="KW-0255">Endonuclease</keyword>
<keyword evidence="5" id="KW-0227">DNA damage</keyword>
<reference evidence="12" key="1">
    <citation type="submission" date="2017-08" db="EMBL/GenBank/DDBJ databases">
        <authorList>
            <consortium name="Urmite Genomes"/>
        </authorList>
    </citation>
    <scope>NUCLEOTIDE SEQUENCE [LARGE SCALE GENOMIC DNA]</scope>
    <source>
        <strain evidence="12">IHUMI-LCC2</strain>
    </source>
</reference>
<dbReference type="SMART" id="SM00484">
    <property type="entry name" value="XPGI"/>
    <property type="match status" value="1"/>
</dbReference>
<dbReference type="EMBL" id="LT906555">
    <property type="protein sequence ID" value="SNW62377.1"/>
    <property type="molecule type" value="Genomic_DNA"/>
</dbReference>
<keyword evidence="7" id="KW-0460">Magnesium</keyword>
<keyword evidence="8" id="KW-0234">DNA repair</keyword>
<dbReference type="SMART" id="SM00279">
    <property type="entry name" value="HhH2"/>
    <property type="match status" value="1"/>
</dbReference>
<dbReference type="GO" id="GO:0003677">
    <property type="term" value="F:DNA binding"/>
    <property type="evidence" value="ECO:0007669"/>
    <property type="project" value="InterPro"/>
</dbReference>
<evidence type="ECO:0000256" key="9">
    <source>
        <dbReference type="SAM" id="Coils"/>
    </source>
</evidence>
<dbReference type="GeneID" id="35382265"/>
<feature type="domain" description="XPG-I" evidence="10">
    <location>
        <begin position="164"/>
        <end position="242"/>
    </location>
</feature>
<organism evidence="12">
    <name type="scientific">Orpheovirus IHUMI-LCC2</name>
    <dbReference type="NCBI Taxonomy" id="2023057"/>
    <lineage>
        <taxon>Viruses</taxon>
        <taxon>Varidnaviria</taxon>
        <taxon>Bamfordvirae</taxon>
        <taxon>Nucleocytoviricota</taxon>
        <taxon>Megaviricetes</taxon>
        <taxon>Pimascovirales</taxon>
        <taxon>Ocovirineae</taxon>
        <taxon>Orpheoviridae</taxon>
        <taxon>Alphaorpheovirus</taxon>
        <taxon>Alphaorpheovirus massiliense</taxon>
    </lineage>
</organism>
<dbReference type="OrthoDB" id="21654at10239"/>
<dbReference type="PRINTS" id="PR00853">
    <property type="entry name" value="XPGRADSUPER"/>
</dbReference>
<keyword evidence="2" id="KW-0540">Nuclease</keyword>
<evidence type="ECO:0000256" key="7">
    <source>
        <dbReference type="ARBA" id="ARBA00022842"/>
    </source>
</evidence>
<dbReference type="PANTHER" id="PTHR11081:SF9">
    <property type="entry name" value="FLAP ENDONUCLEASE 1"/>
    <property type="match status" value="1"/>
</dbReference>
<feature type="coiled-coil region" evidence="9">
    <location>
        <begin position="99"/>
        <end position="133"/>
    </location>
</feature>
<dbReference type="GO" id="GO:0017108">
    <property type="term" value="F:5'-flap endonuclease activity"/>
    <property type="evidence" value="ECO:0007669"/>
    <property type="project" value="TreeGrafter"/>
</dbReference>
<dbReference type="Gene3D" id="1.10.150.20">
    <property type="entry name" value="5' to 3' exonuclease, C-terminal subdomain"/>
    <property type="match status" value="1"/>
</dbReference>
<keyword evidence="3" id="KW-0479">Metal-binding</keyword>
<dbReference type="GO" id="GO:0006281">
    <property type="term" value="P:DNA repair"/>
    <property type="evidence" value="ECO:0007669"/>
    <property type="project" value="UniProtKB-KW"/>
</dbReference>
<proteinExistence type="predicted"/>
<dbReference type="PANTHER" id="PTHR11081">
    <property type="entry name" value="FLAP ENDONUCLEASE FAMILY MEMBER"/>
    <property type="match status" value="1"/>
</dbReference>
<evidence type="ECO:0000259" key="10">
    <source>
        <dbReference type="SMART" id="SM00484"/>
    </source>
</evidence>
<evidence type="ECO:0000256" key="4">
    <source>
        <dbReference type="ARBA" id="ARBA00022759"/>
    </source>
</evidence>
<dbReference type="Proteomes" id="UP000236316">
    <property type="component" value="Segment"/>
</dbReference>
<evidence type="ECO:0000256" key="3">
    <source>
        <dbReference type="ARBA" id="ARBA00022723"/>
    </source>
</evidence>
<evidence type="ECO:0000313" key="13">
    <source>
        <dbReference type="Proteomes" id="UP000236316"/>
    </source>
</evidence>
<dbReference type="InterPro" id="IPR006084">
    <property type="entry name" value="XPG/Rad2"/>
</dbReference>
<dbReference type="PROSITE" id="PS00841">
    <property type="entry name" value="XPG_1"/>
    <property type="match status" value="1"/>
</dbReference>
<dbReference type="InterPro" id="IPR036279">
    <property type="entry name" value="5-3_exonuclease_C_sf"/>
</dbReference>
<dbReference type="InterPro" id="IPR008918">
    <property type="entry name" value="HhH2"/>
</dbReference>
<feature type="domain" description="XPG N-terminal" evidence="11">
    <location>
        <begin position="1"/>
        <end position="116"/>
    </location>
</feature>
<name>A0A2I2L4C8_9VIRU</name>
<evidence type="ECO:0000256" key="5">
    <source>
        <dbReference type="ARBA" id="ARBA00022763"/>
    </source>
</evidence>
<evidence type="ECO:0000313" key="12">
    <source>
        <dbReference type="EMBL" id="SNW62377.1"/>
    </source>
</evidence>
<evidence type="ECO:0000256" key="1">
    <source>
        <dbReference type="ARBA" id="ARBA00001946"/>
    </source>
</evidence>
<dbReference type="InterPro" id="IPR019974">
    <property type="entry name" value="XPG_CS"/>
</dbReference>
<dbReference type="SMART" id="SM00485">
    <property type="entry name" value="XPGN"/>
    <property type="match status" value="1"/>
</dbReference>
<dbReference type="Pfam" id="PF00752">
    <property type="entry name" value="XPG_N"/>
    <property type="match status" value="1"/>
</dbReference>